<dbReference type="AlphaFoldDB" id="A0A2R5F202"/>
<gene>
    <name evidence="2" type="ORF">PAT3040_04995</name>
</gene>
<dbReference type="EMBL" id="BDQX01000299">
    <property type="protein sequence ID" value="GBG10273.1"/>
    <property type="molecule type" value="Genomic_DNA"/>
</dbReference>
<name>A0A2R5F202_9BACL</name>
<dbReference type="AntiFam" id="ANF00010">
    <property type="entry name" value="tRNA translation"/>
</dbReference>
<comment type="caution">
    <text evidence="2">The sequence shown here is derived from an EMBL/GenBank/DDBJ whole genome shotgun (WGS) entry which is preliminary data.</text>
</comment>
<feature type="region of interest" description="Disordered" evidence="1">
    <location>
        <begin position="1"/>
        <end position="23"/>
    </location>
</feature>
<proteinExistence type="predicted"/>
<sequence length="23" mass="2496">LSWLERTPDKGEVGGSSPLRPTI</sequence>
<reference evidence="2 3" key="1">
    <citation type="submission" date="2017-08" db="EMBL/GenBank/DDBJ databases">
        <title>Substantial Increase in Enzyme Production by Combined Drug-Resistance Mutations in Paenibacillus agaridevorans.</title>
        <authorList>
            <person name="Tanaka Y."/>
            <person name="Funane K."/>
            <person name="Hosaka T."/>
            <person name="Shiwa Y."/>
            <person name="Fujita N."/>
            <person name="Miyazaki T."/>
            <person name="Yoshikawa H."/>
            <person name="Murakami K."/>
            <person name="Kasahara K."/>
            <person name="Inaoka T."/>
            <person name="Hiraga Y."/>
            <person name="Ochi K."/>
        </authorList>
    </citation>
    <scope>NUCLEOTIDE SEQUENCE [LARGE SCALE GENOMIC DNA]</scope>
    <source>
        <strain evidence="2 3">T-3040</strain>
    </source>
</reference>
<evidence type="ECO:0000313" key="2">
    <source>
        <dbReference type="EMBL" id="GBG10273.1"/>
    </source>
</evidence>
<feature type="non-terminal residue" evidence="2">
    <location>
        <position position="1"/>
    </location>
</feature>
<keyword evidence="3" id="KW-1185">Reference proteome</keyword>
<accession>A0A2R5F202</accession>
<dbReference type="Proteomes" id="UP000245202">
    <property type="component" value="Unassembled WGS sequence"/>
</dbReference>
<organism evidence="2 3">
    <name type="scientific">Paenibacillus agaridevorans</name>
    <dbReference type="NCBI Taxonomy" id="171404"/>
    <lineage>
        <taxon>Bacteria</taxon>
        <taxon>Bacillati</taxon>
        <taxon>Bacillota</taxon>
        <taxon>Bacilli</taxon>
        <taxon>Bacillales</taxon>
        <taxon>Paenibacillaceae</taxon>
        <taxon>Paenibacillus</taxon>
    </lineage>
</organism>
<protein>
    <submittedName>
        <fullName evidence="2">Uncharacterized protein</fullName>
    </submittedName>
</protein>
<feature type="compositionally biased region" description="Basic and acidic residues" evidence="1">
    <location>
        <begin position="1"/>
        <end position="12"/>
    </location>
</feature>
<evidence type="ECO:0000313" key="3">
    <source>
        <dbReference type="Proteomes" id="UP000245202"/>
    </source>
</evidence>
<evidence type="ECO:0000256" key="1">
    <source>
        <dbReference type="SAM" id="MobiDB-lite"/>
    </source>
</evidence>